<evidence type="ECO:0000313" key="1">
    <source>
        <dbReference type="EMBL" id="DAD75533.1"/>
    </source>
</evidence>
<proteinExistence type="predicted"/>
<reference evidence="1" key="1">
    <citation type="journal article" date="2021" name="Proc. Natl. Acad. Sci. U.S.A.">
        <title>A Catalog of Tens of Thousands of Viruses from Human Metagenomes Reveals Hidden Associations with Chronic Diseases.</title>
        <authorList>
            <person name="Tisza M.J."/>
            <person name="Buck C.B."/>
        </authorList>
    </citation>
    <scope>NUCLEOTIDE SEQUENCE</scope>
    <source>
        <strain evidence="1">CtM7c3</strain>
    </source>
</reference>
<protein>
    <submittedName>
        <fullName evidence="1">Uncharacterized protein</fullName>
    </submittedName>
</protein>
<name>A0A8S5LZN5_9CAUD</name>
<sequence length="124" mass="14022">MVSGTGVTLPYEKEAMHGLDMPDGLEQPDQLMFLCLRQLYGQKRAGLIERNRAVLEKSKLLEEYRVAKFRYGLWEQGAALWKRIEAASSEYRRSPSVEAADKLLEAIYGVERKAMKNGAAKDQG</sequence>
<organism evidence="1">
    <name type="scientific">Siphoviridae sp. ctM7c3</name>
    <dbReference type="NCBI Taxonomy" id="2826257"/>
    <lineage>
        <taxon>Viruses</taxon>
        <taxon>Duplodnaviria</taxon>
        <taxon>Heunggongvirae</taxon>
        <taxon>Uroviricota</taxon>
        <taxon>Caudoviricetes</taxon>
    </lineage>
</organism>
<dbReference type="EMBL" id="BK014785">
    <property type="protein sequence ID" value="DAD75533.1"/>
    <property type="molecule type" value="Genomic_DNA"/>
</dbReference>
<accession>A0A8S5LZN5</accession>